<dbReference type="InterPro" id="IPR000726">
    <property type="entry name" value="Glyco_hydro_19_cat"/>
</dbReference>
<dbReference type="GO" id="GO:0004568">
    <property type="term" value="F:chitinase activity"/>
    <property type="evidence" value="ECO:0007669"/>
    <property type="project" value="InterPro"/>
</dbReference>
<reference evidence="4" key="1">
    <citation type="submission" date="2024-06" db="EMBL/GenBank/DDBJ databases">
        <authorList>
            <person name="Liu X."/>
            <person name="Lenzi L."/>
            <person name="Haldenby T S."/>
            <person name="Uol C."/>
        </authorList>
    </citation>
    <scope>NUCLEOTIDE SEQUENCE</scope>
</reference>
<dbReference type="Proteomes" id="UP001497525">
    <property type="component" value="Unassembled WGS sequence"/>
</dbReference>
<dbReference type="EMBL" id="CAXLJL010000933">
    <property type="protein sequence ID" value="CAL5141747.1"/>
    <property type="molecule type" value="Genomic_DNA"/>
</dbReference>
<dbReference type="PROSITE" id="PS00774">
    <property type="entry name" value="CHITINASE_19_2"/>
    <property type="match status" value="1"/>
</dbReference>
<evidence type="ECO:0000256" key="1">
    <source>
        <dbReference type="ARBA" id="ARBA00022821"/>
    </source>
</evidence>
<dbReference type="PANTHER" id="PTHR22595:SF79">
    <property type="entry name" value="CHITINASE 12"/>
    <property type="match status" value="1"/>
</dbReference>
<dbReference type="InterPro" id="IPR023346">
    <property type="entry name" value="Lysozyme-like_dom_sf"/>
</dbReference>
<dbReference type="GO" id="GO:0006952">
    <property type="term" value="P:defense response"/>
    <property type="evidence" value="ECO:0007669"/>
    <property type="project" value="UniProtKB-KW"/>
</dbReference>
<dbReference type="GO" id="GO:0016998">
    <property type="term" value="P:cell wall macromolecule catabolic process"/>
    <property type="evidence" value="ECO:0007669"/>
    <property type="project" value="InterPro"/>
</dbReference>
<evidence type="ECO:0000313" key="4">
    <source>
        <dbReference type="EMBL" id="CAL5141747.1"/>
    </source>
</evidence>
<evidence type="ECO:0000259" key="3">
    <source>
        <dbReference type="PROSITE" id="PS00774"/>
    </source>
</evidence>
<dbReference type="Pfam" id="PF00182">
    <property type="entry name" value="Glyco_hydro_19"/>
    <property type="match status" value="1"/>
</dbReference>
<evidence type="ECO:0000313" key="5">
    <source>
        <dbReference type="Proteomes" id="UP001497525"/>
    </source>
</evidence>
<keyword evidence="2" id="KW-1015">Disulfide bond</keyword>
<dbReference type="Gene3D" id="1.10.530.10">
    <property type="match status" value="1"/>
</dbReference>
<accession>A0AAV2TY24</accession>
<dbReference type="Gene3D" id="3.30.20.10">
    <property type="entry name" value="Endochitinase, domain 2"/>
    <property type="match status" value="1"/>
</dbReference>
<dbReference type="SUPFAM" id="SSF53955">
    <property type="entry name" value="Lysozyme-like"/>
    <property type="match status" value="1"/>
</dbReference>
<name>A0AAV2TY24_CALDB</name>
<gene>
    <name evidence="4" type="ORF">CDAUBV1_LOCUS17067</name>
</gene>
<dbReference type="PANTHER" id="PTHR22595">
    <property type="entry name" value="CHITINASE-RELATED"/>
    <property type="match status" value="1"/>
</dbReference>
<evidence type="ECO:0000256" key="2">
    <source>
        <dbReference type="ARBA" id="ARBA00023157"/>
    </source>
</evidence>
<dbReference type="AlphaFoldDB" id="A0AAV2TY24"/>
<comment type="caution">
    <text evidence="4">The sequence shown here is derived from an EMBL/GenBank/DDBJ whole genome shotgun (WGS) entry which is preliminary data.</text>
</comment>
<organism evidence="4 5">
    <name type="scientific">Calicophoron daubneyi</name>
    <name type="common">Rumen fluke</name>
    <name type="synonym">Paramphistomum daubneyi</name>
    <dbReference type="NCBI Taxonomy" id="300641"/>
    <lineage>
        <taxon>Eukaryota</taxon>
        <taxon>Metazoa</taxon>
        <taxon>Spiralia</taxon>
        <taxon>Lophotrochozoa</taxon>
        <taxon>Platyhelminthes</taxon>
        <taxon>Trematoda</taxon>
        <taxon>Digenea</taxon>
        <taxon>Plagiorchiida</taxon>
        <taxon>Pronocephalata</taxon>
        <taxon>Paramphistomoidea</taxon>
        <taxon>Paramphistomidae</taxon>
        <taxon>Calicophoron</taxon>
    </lineage>
</organism>
<protein>
    <recommendedName>
        <fullName evidence="3">Glycoside hydrolase family 19 catalytic domain-containing protein</fullName>
    </recommendedName>
</protein>
<keyword evidence="1" id="KW-0611">Plant defense</keyword>
<dbReference type="GO" id="GO:0006032">
    <property type="term" value="P:chitin catabolic process"/>
    <property type="evidence" value="ECO:0007669"/>
    <property type="project" value="InterPro"/>
</dbReference>
<feature type="domain" description="Glycoside hydrolase family 19 catalytic" evidence="3">
    <location>
        <begin position="187"/>
        <end position="197"/>
    </location>
</feature>
<sequence>MVTKQLWDQMFPERWGVGEEWKKEYQSLEIYYPQMMVDYYSYDNFKNAILRMSGLRCSLFANEAGATEQDRSREVAAFLATISYRTAKNGRALYYREEIFHERSTAGNVELYRNPKYKNYALGNKPTCFPQGSPKAGRVRFTTQSYHGRGPMQLTGDDNYGAFSEVVFQTPDTLLCDPNMLLVDGELAFMSAIWYWLRSVRPYGSAHQAMYKDLYNHETWGFGHTIVILSGGTARGGVEGGPTEVDRAVTEQIAWYRKYAEALGVTVGVNGEQLDTKGMFELITLLSTVHSLRGNITKFQKLSSFVMKNESHEDRNATDR</sequence>
<proteinExistence type="predicted"/>
<dbReference type="CDD" id="cd00325">
    <property type="entry name" value="chitinase_GH19"/>
    <property type="match status" value="1"/>
</dbReference>